<dbReference type="GO" id="GO:0003677">
    <property type="term" value="F:DNA binding"/>
    <property type="evidence" value="ECO:0007669"/>
    <property type="project" value="UniProtKB-KW"/>
</dbReference>
<feature type="region of interest" description="Disordered" evidence="5">
    <location>
        <begin position="129"/>
        <end position="181"/>
    </location>
</feature>
<dbReference type="InterPro" id="IPR027417">
    <property type="entry name" value="P-loop_NTPase"/>
</dbReference>
<feature type="region of interest" description="Disordered" evidence="5">
    <location>
        <begin position="18"/>
        <end position="109"/>
    </location>
</feature>
<feature type="compositionally biased region" description="Polar residues" evidence="5">
    <location>
        <begin position="25"/>
        <end position="39"/>
    </location>
</feature>
<accession>A0A8S4SPF9</accession>
<dbReference type="SUPFAM" id="SSF46785">
    <property type="entry name" value="Winged helix' DNA-binding domain"/>
    <property type="match status" value="1"/>
</dbReference>
<comment type="similarity">
    <text evidence="1">Belongs to the helicase family. RecQ subfamily.</text>
</comment>
<feature type="compositionally biased region" description="Polar residues" evidence="5">
    <location>
        <begin position="378"/>
        <end position="387"/>
    </location>
</feature>
<dbReference type="GO" id="GO:0005634">
    <property type="term" value="C:nucleus"/>
    <property type="evidence" value="ECO:0007669"/>
    <property type="project" value="TreeGrafter"/>
</dbReference>
<feature type="compositionally biased region" description="Low complexity" evidence="5">
    <location>
        <begin position="140"/>
        <end position="160"/>
    </location>
</feature>
<evidence type="ECO:0000256" key="4">
    <source>
        <dbReference type="ARBA" id="ARBA00023242"/>
    </source>
</evidence>
<dbReference type="GO" id="GO:0000724">
    <property type="term" value="P:double-strand break repair via homologous recombination"/>
    <property type="evidence" value="ECO:0007669"/>
    <property type="project" value="TreeGrafter"/>
</dbReference>
<dbReference type="GO" id="GO:0006260">
    <property type="term" value="P:DNA replication"/>
    <property type="evidence" value="ECO:0007669"/>
    <property type="project" value="InterPro"/>
</dbReference>
<dbReference type="InterPro" id="IPR018982">
    <property type="entry name" value="RQC_domain"/>
</dbReference>
<dbReference type="GO" id="GO:0009378">
    <property type="term" value="F:four-way junction helicase activity"/>
    <property type="evidence" value="ECO:0007669"/>
    <property type="project" value="TreeGrafter"/>
</dbReference>
<keyword evidence="2" id="KW-0238">DNA-binding</keyword>
<evidence type="ECO:0000259" key="6">
    <source>
        <dbReference type="SMART" id="SM00956"/>
    </source>
</evidence>
<dbReference type="AlphaFoldDB" id="A0A8S4SPF9"/>
<reference evidence="7" key="1">
    <citation type="submission" date="2022-03" db="EMBL/GenBank/DDBJ databases">
        <authorList>
            <person name="Lindestad O."/>
        </authorList>
    </citation>
    <scope>NUCLEOTIDE SEQUENCE</scope>
</reference>
<dbReference type="EMBL" id="CAKXAJ010026514">
    <property type="protein sequence ID" value="CAH2269399.1"/>
    <property type="molecule type" value="Genomic_DNA"/>
</dbReference>
<proteinExistence type="inferred from homology"/>
<name>A0A8S4SPF9_9NEOP</name>
<comment type="caution">
    <text evidence="7">The sequence shown here is derived from an EMBL/GenBank/DDBJ whole genome shotgun (WGS) entry which is preliminary data.</text>
</comment>
<evidence type="ECO:0000256" key="1">
    <source>
        <dbReference type="ARBA" id="ARBA00005446"/>
    </source>
</evidence>
<evidence type="ECO:0000256" key="2">
    <source>
        <dbReference type="ARBA" id="ARBA00023125"/>
    </source>
</evidence>
<protein>
    <submittedName>
        <fullName evidence="7">Jg16425 protein</fullName>
    </submittedName>
</protein>
<organism evidence="7 8">
    <name type="scientific">Pararge aegeria aegeria</name>
    <dbReference type="NCBI Taxonomy" id="348720"/>
    <lineage>
        <taxon>Eukaryota</taxon>
        <taxon>Metazoa</taxon>
        <taxon>Ecdysozoa</taxon>
        <taxon>Arthropoda</taxon>
        <taxon>Hexapoda</taxon>
        <taxon>Insecta</taxon>
        <taxon>Pterygota</taxon>
        <taxon>Neoptera</taxon>
        <taxon>Endopterygota</taxon>
        <taxon>Lepidoptera</taxon>
        <taxon>Glossata</taxon>
        <taxon>Ditrysia</taxon>
        <taxon>Papilionoidea</taxon>
        <taxon>Nymphalidae</taxon>
        <taxon>Satyrinae</taxon>
        <taxon>Satyrini</taxon>
        <taxon>Parargina</taxon>
        <taxon>Pararge</taxon>
    </lineage>
</organism>
<feature type="compositionally biased region" description="Low complexity" evidence="5">
    <location>
        <begin position="409"/>
        <end position="422"/>
    </location>
</feature>
<dbReference type="InterPro" id="IPR036390">
    <property type="entry name" value="WH_DNA-bd_sf"/>
</dbReference>
<dbReference type="SMART" id="SM00956">
    <property type="entry name" value="RQC"/>
    <property type="match status" value="1"/>
</dbReference>
<dbReference type="Pfam" id="PF00270">
    <property type="entry name" value="DEAD"/>
    <property type="match status" value="1"/>
</dbReference>
<feature type="domain" description="RQC" evidence="6">
    <location>
        <begin position="760"/>
        <end position="867"/>
    </location>
</feature>
<feature type="compositionally biased region" description="Basic and acidic residues" evidence="5">
    <location>
        <begin position="172"/>
        <end position="181"/>
    </location>
</feature>
<keyword evidence="8" id="KW-1185">Reference proteome</keyword>
<feature type="compositionally biased region" description="Polar residues" evidence="5">
    <location>
        <begin position="89"/>
        <end position="98"/>
    </location>
</feature>
<dbReference type="Proteomes" id="UP000838756">
    <property type="component" value="Unassembled WGS sequence"/>
</dbReference>
<dbReference type="GO" id="GO:0043138">
    <property type="term" value="F:3'-5' DNA helicase activity"/>
    <property type="evidence" value="ECO:0007669"/>
    <property type="project" value="InterPro"/>
</dbReference>
<dbReference type="Gene3D" id="3.40.50.300">
    <property type="entry name" value="P-loop containing nucleotide triphosphate hydrolases"/>
    <property type="match status" value="2"/>
</dbReference>
<feature type="compositionally biased region" description="Basic residues" evidence="5">
    <location>
        <begin position="398"/>
        <end position="408"/>
    </location>
</feature>
<dbReference type="GO" id="GO:0005694">
    <property type="term" value="C:chromosome"/>
    <property type="evidence" value="ECO:0007669"/>
    <property type="project" value="TreeGrafter"/>
</dbReference>
<dbReference type="InterPro" id="IPR011545">
    <property type="entry name" value="DEAD/DEAH_box_helicase_dom"/>
</dbReference>
<dbReference type="SUPFAM" id="SSF52540">
    <property type="entry name" value="P-loop containing nucleoside triphosphate hydrolases"/>
    <property type="match status" value="1"/>
</dbReference>
<dbReference type="OrthoDB" id="10261556at2759"/>
<gene>
    <name evidence="7" type="primary">jg16425</name>
    <name evidence="7" type="ORF">PAEG_LOCUS27618</name>
</gene>
<dbReference type="InterPro" id="IPR036388">
    <property type="entry name" value="WH-like_DNA-bd_sf"/>
</dbReference>
<dbReference type="GO" id="GO:0005737">
    <property type="term" value="C:cytoplasm"/>
    <property type="evidence" value="ECO:0007669"/>
    <property type="project" value="TreeGrafter"/>
</dbReference>
<dbReference type="Gene3D" id="1.10.10.10">
    <property type="entry name" value="Winged helix-like DNA-binding domain superfamily/Winged helix DNA-binding domain"/>
    <property type="match status" value="1"/>
</dbReference>
<dbReference type="PANTHER" id="PTHR13710">
    <property type="entry name" value="DNA HELICASE RECQ FAMILY MEMBER"/>
    <property type="match status" value="1"/>
</dbReference>
<feature type="region of interest" description="Disordered" evidence="5">
    <location>
        <begin position="378"/>
        <end position="423"/>
    </location>
</feature>
<evidence type="ECO:0000313" key="8">
    <source>
        <dbReference type="Proteomes" id="UP000838756"/>
    </source>
</evidence>
<dbReference type="PANTHER" id="PTHR13710:SF153">
    <property type="entry name" value="RECQ-LIKE DNA HELICASE BLM"/>
    <property type="match status" value="1"/>
</dbReference>
<keyword evidence="3" id="KW-0413">Isomerase</keyword>
<evidence type="ECO:0000256" key="5">
    <source>
        <dbReference type="SAM" id="MobiDB-lite"/>
    </source>
</evidence>
<sequence length="971" mass="108366">MASKKNLTLSRQSSINDFIKKSNQDSKLVSGNGDRLNQSTEKRSKFVFKSKSSSSTFTPPFKGSFTTGQQKSLTSSRDKDRLESAEISYPTSTPNKQVESIKSDNRINQNDSDDLLIAMDVDEMAEATAFRGNSRTPPRTNISLTINSSPSPSKSDSNTSEVNFLKTPKKSSPKDKDPLKNLHLDSSISGFLSRISQHRLLKKQDRERKFSAEELEDCSKMYIELLEKISDAFNRIPNVIKEKFPGYDKNTYSKMNHLKVKLKSLLRSNANNKRDKHKNNCNSDAQLVNIDDSQKTQDMSTFYDDEGDDDFNTKYSKDNITNKKTIDVRELNHPNTSTPDTMSLNKPQSKKTIYTESVAKKISLLNNTLSPCNGALQKNTVTPANSDTELDVSDTKKGKGKFVFKRPSRSTIDDSNNSSDSIQVPSNTIERVKNASERLQPLRFETSAKYSPLPSSSVHFQAPLISNCSPVQLNEDEIQKSSPNEDSEDIDNYQVPINLDDDTDIFPGTYDESAVTVDDSIPGTSNVCSKNAQLLIDDEGFPIYNPADFDDNVVCSAKGTEEVNLGDQTVAESSKYEGMGNFHTGTQNDGITGEFDGFQYPHSVPMMETFKEKFGLKTFRPNQLQVINATLLGHDCFVLMPTGGGKSLCYQLPALLTPGVTIVISPLKSLILDQVNKLLSLDWGHDFRPDYKRLHMLRDRFPSTTIMALTATATPRVRLDILHQLKVRNCKWFLCSFNRPNLAYRILEKKPKSVNQDPVDVTEDCKVIVRCIRAAGRSSFTLLHVAEALRGSNAQRLSALRDSPLHGRCKSWPRGDAQRLLRQMMVRQLLAEKLVVNNDIASAYVQLGPSVDKLMSGNLRIVFPMKIERKAALVTTVTPAQTNDSHIGELIKRLEDRCYADLVEACRSVVLETQFTMRALESFLTNIILQFVFIVSGTSANALGTMPIPRANSAALNTRPGVFKPSKLNLI</sequence>
<keyword evidence="4" id="KW-0539">Nucleus</keyword>
<dbReference type="GO" id="GO:0005524">
    <property type="term" value="F:ATP binding"/>
    <property type="evidence" value="ECO:0007669"/>
    <property type="project" value="InterPro"/>
</dbReference>
<evidence type="ECO:0000256" key="3">
    <source>
        <dbReference type="ARBA" id="ARBA00023235"/>
    </source>
</evidence>
<dbReference type="Pfam" id="PF09382">
    <property type="entry name" value="RQC"/>
    <property type="match status" value="1"/>
</dbReference>
<evidence type="ECO:0000313" key="7">
    <source>
        <dbReference type="EMBL" id="CAH2269399.1"/>
    </source>
</evidence>
<feature type="compositionally biased region" description="Low complexity" evidence="5">
    <location>
        <begin position="47"/>
        <end position="68"/>
    </location>
</feature>